<keyword evidence="2" id="KW-0812">Transmembrane</keyword>
<feature type="region of interest" description="Disordered" evidence="1">
    <location>
        <begin position="380"/>
        <end position="401"/>
    </location>
</feature>
<keyword evidence="2" id="KW-1133">Transmembrane helix</keyword>
<accession>A0A6P4YCF5</accession>
<organism evidence="3 4">
    <name type="scientific">Branchiostoma belcheri</name>
    <name type="common">Amphioxus</name>
    <dbReference type="NCBI Taxonomy" id="7741"/>
    <lineage>
        <taxon>Eukaryota</taxon>
        <taxon>Metazoa</taxon>
        <taxon>Chordata</taxon>
        <taxon>Cephalochordata</taxon>
        <taxon>Leptocardii</taxon>
        <taxon>Amphioxiformes</taxon>
        <taxon>Branchiostomatidae</taxon>
        <taxon>Branchiostoma</taxon>
    </lineage>
</organism>
<evidence type="ECO:0000313" key="4">
    <source>
        <dbReference type="RefSeq" id="XP_019619869.1"/>
    </source>
</evidence>
<proteinExistence type="predicted"/>
<keyword evidence="3" id="KW-1185">Reference proteome</keyword>
<dbReference type="OrthoDB" id="45313at2759"/>
<gene>
    <name evidence="4" type="primary">LOC109466579</name>
</gene>
<protein>
    <submittedName>
        <fullName evidence="4">Uncharacterized protein LOC109466579</fullName>
    </submittedName>
</protein>
<name>A0A6P4YCF5_BRABE</name>
<feature type="transmembrane region" description="Helical" evidence="2">
    <location>
        <begin position="127"/>
        <end position="147"/>
    </location>
</feature>
<dbReference type="InterPro" id="IPR032751">
    <property type="entry name" value="Fuseless"/>
</dbReference>
<feature type="transmembrane region" description="Helical" evidence="2">
    <location>
        <begin position="281"/>
        <end position="307"/>
    </location>
</feature>
<keyword evidence="2" id="KW-0472">Membrane</keyword>
<feature type="transmembrane region" description="Helical" evidence="2">
    <location>
        <begin position="319"/>
        <end position="339"/>
    </location>
</feature>
<dbReference type="Pfam" id="PF15993">
    <property type="entry name" value="Fuseless"/>
    <property type="match status" value="1"/>
</dbReference>
<dbReference type="GeneID" id="109466579"/>
<feature type="transmembrane region" description="Helical" evidence="2">
    <location>
        <begin position="211"/>
        <end position="230"/>
    </location>
</feature>
<evidence type="ECO:0000313" key="3">
    <source>
        <dbReference type="Proteomes" id="UP000515135"/>
    </source>
</evidence>
<dbReference type="PANTHER" id="PTHR35270:SF2">
    <property type="entry name" value="FUSELESS, ISOFORM A"/>
    <property type="match status" value="1"/>
</dbReference>
<dbReference type="RefSeq" id="XP_019619869.1">
    <property type="nucleotide sequence ID" value="XM_019764310.1"/>
</dbReference>
<sequence>MSLPSEVSSHTNPAKNDIHVTAVTTTSPQHLARETENTERRSTTKYVLLCCLDAVINGVVVAPLVVAYFSGTWNLLDIYLIPENFSWSAVASLLIGIALTLLINLLQGVLGSLFAERSVVFHIVYRLYIYIYGFAAINQFRGLWYLLDDLTGETILGAAVCVGVSLLVSAPLRVMNNIAASPMITNVDIRSEEPFRVDTRFGVKPAKTWKFVGDVVLTVVVVISLVILAWRGTWQLFDFLIFPSDFIRSTWTSLGIGYAIYITLFVLEYPTSCLIRKVKTFYLGLGVEMMFSFVGGVGSVAVWRGLWYVYELYVFPDDFVASAWLTHGVGAAGLFVILAGRSALVTPSDVDGEARDGSGVELGRYLEQICPKLIQKFVSNKSSSPGAAPSPDDVKFEETCL</sequence>
<reference evidence="4" key="1">
    <citation type="submission" date="2025-08" db="UniProtKB">
        <authorList>
            <consortium name="RefSeq"/>
        </authorList>
    </citation>
    <scope>IDENTIFICATION</scope>
    <source>
        <tissue evidence="4">Gonad</tissue>
    </source>
</reference>
<feature type="transmembrane region" description="Helical" evidence="2">
    <location>
        <begin position="46"/>
        <end position="69"/>
    </location>
</feature>
<feature type="transmembrane region" description="Helical" evidence="2">
    <location>
        <begin position="250"/>
        <end position="269"/>
    </location>
</feature>
<dbReference type="PANTHER" id="PTHR35270">
    <property type="entry name" value="FUSELESS, ISOFORM A"/>
    <property type="match status" value="1"/>
</dbReference>
<dbReference type="KEGG" id="bbel:109466579"/>
<feature type="compositionally biased region" description="Low complexity" evidence="1">
    <location>
        <begin position="382"/>
        <end position="391"/>
    </location>
</feature>
<feature type="compositionally biased region" description="Basic and acidic residues" evidence="1">
    <location>
        <begin position="392"/>
        <end position="401"/>
    </location>
</feature>
<evidence type="ECO:0000256" key="1">
    <source>
        <dbReference type="SAM" id="MobiDB-lite"/>
    </source>
</evidence>
<evidence type="ECO:0000256" key="2">
    <source>
        <dbReference type="SAM" id="Phobius"/>
    </source>
</evidence>
<dbReference type="AlphaFoldDB" id="A0A6P4YCF5"/>
<feature type="transmembrane region" description="Helical" evidence="2">
    <location>
        <begin position="89"/>
        <end position="115"/>
    </location>
</feature>
<feature type="transmembrane region" description="Helical" evidence="2">
    <location>
        <begin position="153"/>
        <end position="174"/>
    </location>
</feature>
<dbReference type="Proteomes" id="UP000515135">
    <property type="component" value="Unplaced"/>
</dbReference>